<evidence type="ECO:0000313" key="1">
    <source>
        <dbReference type="Proteomes" id="UP000887540"/>
    </source>
</evidence>
<reference evidence="2" key="1">
    <citation type="submission" date="2022-11" db="UniProtKB">
        <authorList>
            <consortium name="WormBaseParasite"/>
        </authorList>
    </citation>
    <scope>IDENTIFICATION</scope>
</reference>
<name>A0A914E224_9BILA</name>
<accession>A0A914E224</accession>
<organism evidence="1 2">
    <name type="scientific">Acrobeloides nanus</name>
    <dbReference type="NCBI Taxonomy" id="290746"/>
    <lineage>
        <taxon>Eukaryota</taxon>
        <taxon>Metazoa</taxon>
        <taxon>Ecdysozoa</taxon>
        <taxon>Nematoda</taxon>
        <taxon>Chromadorea</taxon>
        <taxon>Rhabditida</taxon>
        <taxon>Tylenchina</taxon>
        <taxon>Cephalobomorpha</taxon>
        <taxon>Cephaloboidea</taxon>
        <taxon>Cephalobidae</taxon>
        <taxon>Acrobeloides</taxon>
    </lineage>
</organism>
<dbReference type="WBParaSite" id="ACRNAN_scaffold4930.g9088.t1">
    <property type="protein sequence ID" value="ACRNAN_scaffold4930.g9088.t1"/>
    <property type="gene ID" value="ACRNAN_scaffold4930.g9088"/>
</dbReference>
<sequence length="197" mass="23305">MFKLAGGRIAAKRVYIAIDEWILRDYYEFMLLKHLIDCLPNYIDVEKQTMSINFYTLDSLFDRGTWKNFDFGEKTELDIDDCSYLMPNNFSIDTFKELISGRYMEHPNLNQLSIGLKQIERSVMFSSIVEAFCNTTKPQNFFKCLATYSIENYDEILCKLGFIFDNLEKYRSPHPKLKWALEATKHDEYLVFKSIEL</sequence>
<dbReference type="AlphaFoldDB" id="A0A914E224"/>
<keyword evidence="1" id="KW-1185">Reference proteome</keyword>
<protein>
    <submittedName>
        <fullName evidence="2">Uncharacterized protein</fullName>
    </submittedName>
</protein>
<evidence type="ECO:0000313" key="2">
    <source>
        <dbReference type="WBParaSite" id="ACRNAN_scaffold4930.g9088.t1"/>
    </source>
</evidence>
<proteinExistence type="predicted"/>
<dbReference type="Proteomes" id="UP000887540">
    <property type="component" value="Unplaced"/>
</dbReference>